<reference evidence="2" key="1">
    <citation type="submission" date="2021-03" db="EMBL/GenBank/DDBJ databases">
        <title>Revisited historic fungal species revealed as producer of novel bioactive compounds through whole genome sequencing and comparative genomics.</title>
        <authorList>
            <person name="Vignolle G.A."/>
            <person name="Hochenegger N."/>
            <person name="Mach R.L."/>
            <person name="Mach-Aigner A.R."/>
            <person name="Javad Rahimi M."/>
            <person name="Salim K.A."/>
            <person name="Chan C.M."/>
            <person name="Lim L.B.L."/>
            <person name="Cai F."/>
            <person name="Druzhinina I.S."/>
            <person name="U'Ren J.M."/>
            <person name="Derntl C."/>
        </authorList>
    </citation>
    <scope>NUCLEOTIDE SEQUENCE</scope>
    <source>
        <strain evidence="2">TUCIM 5799</strain>
    </source>
</reference>
<sequence>MAIDEKYLAPKPRMAKGMTIEEIKKAHEELKAKMKTTTEGFSSQISPRAIPRTLGEKEGLLVAVDEHARFKERQKEKLLQLVDKRKPQQKLTASYNDDDVNVWNRKKRLSADSLEFSVATASDSSSSDEHDVPCGDPFCERCDIQSEILSDFLSDAADESYQTFPPAFYEAKPSRYSISKKLHSAKQQSVSERQRKVQTTEPIKTAQGQADPRKYTEKTWAEQEKQKLSERRKSPAWLNSEHKFNQKQFATQTETTNGTCEPDKYSGATLADSRHCIVPNAAQAAQNHLDDLRIQSVPNTGATDTISAANAVKRGRSTQVISTEDKTDLSPVKDYNSNRPGLPVNPKLITPKSPELGFDLSDNPVEVERKFSELSFRERERAAQLRKSTQEPVSLPRIGRGSRPPLSPSSGLAMCQSYRARVPGEYFKWTSPSEEEITHVQERKVDLLKEKAQVQQSENAPSSRPN</sequence>
<organism evidence="2 3">
    <name type="scientific">Neoarthrinium moseri</name>
    <dbReference type="NCBI Taxonomy" id="1658444"/>
    <lineage>
        <taxon>Eukaryota</taxon>
        <taxon>Fungi</taxon>
        <taxon>Dikarya</taxon>
        <taxon>Ascomycota</taxon>
        <taxon>Pezizomycotina</taxon>
        <taxon>Sordariomycetes</taxon>
        <taxon>Xylariomycetidae</taxon>
        <taxon>Amphisphaeriales</taxon>
        <taxon>Apiosporaceae</taxon>
        <taxon>Neoarthrinium</taxon>
    </lineage>
</organism>
<dbReference type="AlphaFoldDB" id="A0A9Q0AVH6"/>
<evidence type="ECO:0000256" key="1">
    <source>
        <dbReference type="SAM" id="MobiDB-lite"/>
    </source>
</evidence>
<feature type="region of interest" description="Disordered" evidence="1">
    <location>
        <begin position="317"/>
        <end position="345"/>
    </location>
</feature>
<gene>
    <name evidence="2" type="ORF">JX265_000362</name>
</gene>
<comment type="caution">
    <text evidence="2">The sequence shown here is derived from an EMBL/GenBank/DDBJ whole genome shotgun (WGS) entry which is preliminary data.</text>
</comment>
<evidence type="ECO:0000313" key="3">
    <source>
        <dbReference type="Proteomes" id="UP000829685"/>
    </source>
</evidence>
<evidence type="ECO:0000313" key="2">
    <source>
        <dbReference type="EMBL" id="KAI1881536.1"/>
    </source>
</evidence>
<keyword evidence="3" id="KW-1185">Reference proteome</keyword>
<feature type="compositionally biased region" description="Basic and acidic residues" evidence="1">
    <location>
        <begin position="211"/>
        <end position="233"/>
    </location>
</feature>
<dbReference type="Proteomes" id="UP000829685">
    <property type="component" value="Unassembled WGS sequence"/>
</dbReference>
<accession>A0A9Q0AVH6</accession>
<feature type="compositionally biased region" description="Low complexity" evidence="1">
    <location>
        <begin position="394"/>
        <end position="411"/>
    </location>
</feature>
<feature type="compositionally biased region" description="Polar residues" evidence="1">
    <location>
        <begin position="185"/>
        <end position="208"/>
    </location>
</feature>
<proteinExistence type="predicted"/>
<dbReference type="EMBL" id="JAFIMR010000001">
    <property type="protein sequence ID" value="KAI1881536.1"/>
    <property type="molecule type" value="Genomic_DNA"/>
</dbReference>
<feature type="region of interest" description="Disordered" evidence="1">
    <location>
        <begin position="381"/>
        <end position="411"/>
    </location>
</feature>
<name>A0A9Q0AVH6_9PEZI</name>
<feature type="region of interest" description="Disordered" evidence="1">
    <location>
        <begin position="180"/>
        <end position="237"/>
    </location>
</feature>
<protein>
    <submittedName>
        <fullName evidence="2">Uncharacterized protein</fullName>
    </submittedName>
</protein>